<dbReference type="EMBL" id="CDMY01000821">
    <property type="protein sequence ID" value="CEM34442.1"/>
    <property type="molecule type" value="Genomic_DNA"/>
</dbReference>
<dbReference type="AlphaFoldDB" id="A0A0G4GUF3"/>
<evidence type="ECO:0000256" key="3">
    <source>
        <dbReference type="SAM" id="SignalP"/>
    </source>
</evidence>
<evidence type="ECO:0000256" key="1">
    <source>
        <dbReference type="SAM" id="MobiDB-lite"/>
    </source>
</evidence>
<feature type="transmembrane region" description="Helical" evidence="2">
    <location>
        <begin position="83"/>
        <end position="106"/>
    </location>
</feature>
<keyword evidence="3" id="KW-0732">Signal</keyword>
<dbReference type="PhylomeDB" id="A0A0G4GUF3"/>
<feature type="signal peptide" evidence="3">
    <location>
        <begin position="1"/>
        <end position="26"/>
    </location>
</feature>
<evidence type="ECO:0000256" key="2">
    <source>
        <dbReference type="SAM" id="Phobius"/>
    </source>
</evidence>
<feature type="region of interest" description="Disordered" evidence="1">
    <location>
        <begin position="171"/>
        <end position="197"/>
    </location>
</feature>
<evidence type="ECO:0000313" key="4">
    <source>
        <dbReference type="EMBL" id="CEM34442.1"/>
    </source>
</evidence>
<sequence>MASVGRLPSVLLILSVGLSPLPSSAAFVRPVRLTHTAPIPLTHPGPSHRAPQPTPTSPGGMPVTVLSAGGGFNLNKHLSQRDIGFASIGAFLLILWWQILGSLADLAPPIVEQYMSAIDMSWMSGPEIVSKLASVEVEIDAVDAPDQLAVIAVLASSVMYSWNKIPEAETIPRDRDLPPDEELLENSRRRPAAGKQQKPLRLRDLSVRDLGCICLGTAAGGFFDSGIDALVYSMVGDAVVVSARGLVLLFSLFWVVFWWKWLTD</sequence>
<name>A0A0G4GUF3_VITBC</name>
<protein>
    <submittedName>
        <fullName evidence="4">Uncharacterized protein</fullName>
    </submittedName>
</protein>
<feature type="chain" id="PRO_5005190506" evidence="3">
    <location>
        <begin position="27"/>
        <end position="264"/>
    </location>
</feature>
<keyword evidence="5" id="KW-1185">Reference proteome</keyword>
<keyword evidence="2" id="KW-0472">Membrane</keyword>
<evidence type="ECO:0000313" key="5">
    <source>
        <dbReference type="Proteomes" id="UP000041254"/>
    </source>
</evidence>
<gene>
    <name evidence="4" type="ORF">Vbra_10381</name>
</gene>
<dbReference type="VEuPathDB" id="CryptoDB:Vbra_10381"/>
<accession>A0A0G4GUF3</accession>
<keyword evidence="2" id="KW-1133">Transmembrane helix</keyword>
<dbReference type="Proteomes" id="UP000041254">
    <property type="component" value="Unassembled WGS sequence"/>
</dbReference>
<keyword evidence="2" id="KW-0812">Transmembrane</keyword>
<dbReference type="InParanoid" id="A0A0G4GUF3"/>
<organism evidence="4 5">
    <name type="scientific">Vitrella brassicaformis (strain CCMP3155)</name>
    <dbReference type="NCBI Taxonomy" id="1169540"/>
    <lineage>
        <taxon>Eukaryota</taxon>
        <taxon>Sar</taxon>
        <taxon>Alveolata</taxon>
        <taxon>Colpodellida</taxon>
        <taxon>Vitrellaceae</taxon>
        <taxon>Vitrella</taxon>
    </lineage>
</organism>
<reference evidence="4 5" key="1">
    <citation type="submission" date="2014-11" db="EMBL/GenBank/DDBJ databases">
        <authorList>
            <person name="Zhu J."/>
            <person name="Qi W."/>
            <person name="Song R."/>
        </authorList>
    </citation>
    <scope>NUCLEOTIDE SEQUENCE [LARGE SCALE GENOMIC DNA]</scope>
</reference>
<feature type="transmembrane region" description="Helical" evidence="2">
    <location>
        <begin position="229"/>
        <end position="259"/>
    </location>
</feature>
<proteinExistence type="predicted"/>
<feature type="region of interest" description="Disordered" evidence="1">
    <location>
        <begin position="38"/>
        <end position="60"/>
    </location>
</feature>